<feature type="compositionally biased region" description="Basic and acidic residues" evidence="6">
    <location>
        <begin position="406"/>
        <end position="416"/>
    </location>
</feature>
<feature type="transmembrane region" description="Helical" evidence="7">
    <location>
        <begin position="158"/>
        <end position="178"/>
    </location>
</feature>
<feature type="transmembrane region" description="Helical" evidence="7">
    <location>
        <begin position="341"/>
        <end position="361"/>
    </location>
</feature>
<keyword evidence="2" id="KW-1003">Cell membrane</keyword>
<feature type="transmembrane region" description="Helical" evidence="7">
    <location>
        <begin position="211"/>
        <end position="233"/>
    </location>
</feature>
<evidence type="ECO:0000259" key="8">
    <source>
        <dbReference type="PROSITE" id="PS50850"/>
    </source>
</evidence>
<organism evidence="9 10">
    <name type="scientific">Streptomyces carpaticus</name>
    <dbReference type="NCBI Taxonomy" id="285558"/>
    <lineage>
        <taxon>Bacteria</taxon>
        <taxon>Bacillati</taxon>
        <taxon>Actinomycetota</taxon>
        <taxon>Actinomycetes</taxon>
        <taxon>Kitasatosporales</taxon>
        <taxon>Streptomycetaceae</taxon>
        <taxon>Streptomyces</taxon>
    </lineage>
</organism>
<evidence type="ECO:0000256" key="2">
    <source>
        <dbReference type="ARBA" id="ARBA00022475"/>
    </source>
</evidence>
<feature type="transmembrane region" description="Helical" evidence="7">
    <location>
        <begin position="276"/>
        <end position="295"/>
    </location>
</feature>
<reference evidence="9 10" key="1">
    <citation type="submission" date="2024-09" db="EMBL/GenBank/DDBJ databases">
        <title>Draft genome sequence of multifaceted antimicrobials producing Streptomyces sp. strain FH1.</title>
        <authorList>
            <person name="Hassan F."/>
            <person name="Ali H."/>
            <person name="Hassan N."/>
            <person name="Nawaz A."/>
        </authorList>
    </citation>
    <scope>NUCLEOTIDE SEQUENCE [LARGE SCALE GENOMIC DNA]</scope>
    <source>
        <strain evidence="9 10">FH1</strain>
    </source>
</reference>
<dbReference type="PANTHER" id="PTHR43124">
    <property type="entry name" value="PURINE EFFLUX PUMP PBUE"/>
    <property type="match status" value="1"/>
</dbReference>
<feature type="domain" description="Major facilitator superfamily (MFS) profile" evidence="8">
    <location>
        <begin position="4"/>
        <end position="389"/>
    </location>
</feature>
<evidence type="ECO:0000313" key="9">
    <source>
        <dbReference type="EMBL" id="MFB4197173.1"/>
    </source>
</evidence>
<feature type="transmembrane region" description="Helical" evidence="7">
    <location>
        <begin position="128"/>
        <end position="146"/>
    </location>
</feature>
<keyword evidence="3 7" id="KW-0812">Transmembrane</keyword>
<dbReference type="SUPFAM" id="SSF103473">
    <property type="entry name" value="MFS general substrate transporter"/>
    <property type="match status" value="1"/>
</dbReference>
<evidence type="ECO:0000256" key="5">
    <source>
        <dbReference type="ARBA" id="ARBA00023136"/>
    </source>
</evidence>
<feature type="transmembrane region" description="Helical" evidence="7">
    <location>
        <begin position="40"/>
        <end position="63"/>
    </location>
</feature>
<dbReference type="InterPro" id="IPR020846">
    <property type="entry name" value="MFS_dom"/>
</dbReference>
<gene>
    <name evidence="9" type="ORF">ACE11A_22775</name>
</gene>
<dbReference type="EMBL" id="JBHGBT010000028">
    <property type="protein sequence ID" value="MFB4197173.1"/>
    <property type="molecule type" value="Genomic_DNA"/>
</dbReference>
<dbReference type="InterPro" id="IPR050189">
    <property type="entry name" value="MFS_Efflux_Transporters"/>
</dbReference>
<dbReference type="Pfam" id="PF07690">
    <property type="entry name" value="MFS_1"/>
    <property type="match status" value="1"/>
</dbReference>
<feature type="region of interest" description="Disordered" evidence="6">
    <location>
        <begin position="395"/>
        <end position="424"/>
    </location>
</feature>
<feature type="transmembrane region" description="Helical" evidence="7">
    <location>
        <begin position="367"/>
        <end position="387"/>
    </location>
</feature>
<proteinExistence type="predicted"/>
<evidence type="ECO:0000256" key="3">
    <source>
        <dbReference type="ARBA" id="ARBA00022692"/>
    </source>
</evidence>
<dbReference type="RefSeq" id="WP_375065471.1">
    <property type="nucleotide sequence ID" value="NZ_JBHGBT010000028.1"/>
</dbReference>
<keyword evidence="4 7" id="KW-1133">Transmembrane helix</keyword>
<feature type="transmembrane region" description="Helical" evidence="7">
    <location>
        <begin position="70"/>
        <end position="89"/>
    </location>
</feature>
<evidence type="ECO:0000256" key="7">
    <source>
        <dbReference type="SAM" id="Phobius"/>
    </source>
</evidence>
<dbReference type="Gene3D" id="1.20.1250.20">
    <property type="entry name" value="MFS general substrate transporter like domains"/>
    <property type="match status" value="1"/>
</dbReference>
<name>A0ABV4ZSS8_9ACTN</name>
<comment type="subcellular location">
    <subcellularLocation>
        <location evidence="1">Cell membrane</location>
        <topology evidence="1">Multi-pass membrane protein</topology>
    </subcellularLocation>
</comment>
<feature type="transmembrane region" description="Helical" evidence="7">
    <location>
        <begin position="95"/>
        <end position="121"/>
    </location>
</feature>
<dbReference type="InterPro" id="IPR036259">
    <property type="entry name" value="MFS_trans_sf"/>
</dbReference>
<keyword evidence="5 7" id="KW-0472">Membrane</keyword>
<dbReference type="PROSITE" id="PS50850">
    <property type="entry name" value="MFS"/>
    <property type="match status" value="1"/>
</dbReference>
<accession>A0ABV4ZSS8</accession>
<dbReference type="CDD" id="cd17324">
    <property type="entry name" value="MFS_NepI_like"/>
    <property type="match status" value="1"/>
</dbReference>
<dbReference type="Proteomes" id="UP001577267">
    <property type="component" value="Unassembled WGS sequence"/>
</dbReference>
<feature type="transmembrane region" description="Helical" evidence="7">
    <location>
        <begin position="301"/>
        <end position="320"/>
    </location>
</feature>
<evidence type="ECO:0000256" key="6">
    <source>
        <dbReference type="SAM" id="MobiDB-lite"/>
    </source>
</evidence>
<protein>
    <submittedName>
        <fullName evidence="9">Cmx/CmrA family chloramphenicol efflux MFS transporter</fullName>
    </submittedName>
</protein>
<dbReference type="NCBIfam" id="NF033135">
    <property type="entry name" value="cmx_cmrA"/>
    <property type="match status" value="1"/>
</dbReference>
<dbReference type="PANTHER" id="PTHR43124:SF3">
    <property type="entry name" value="CHLORAMPHENICOL EFFLUX PUMP RV0191"/>
    <property type="match status" value="1"/>
</dbReference>
<evidence type="ECO:0000313" key="10">
    <source>
        <dbReference type="Proteomes" id="UP001577267"/>
    </source>
</evidence>
<keyword evidence="10" id="KW-1185">Reference proteome</keyword>
<feature type="transmembrane region" description="Helical" evidence="7">
    <location>
        <begin position="245"/>
        <end position="264"/>
    </location>
</feature>
<comment type="caution">
    <text evidence="9">The sequence shown here is derived from an EMBL/GenBank/DDBJ whole genome shotgun (WGS) entry which is preliminary data.</text>
</comment>
<evidence type="ECO:0000256" key="4">
    <source>
        <dbReference type="ARBA" id="ARBA00022989"/>
    </source>
</evidence>
<evidence type="ECO:0000256" key="1">
    <source>
        <dbReference type="ARBA" id="ARBA00004651"/>
    </source>
</evidence>
<dbReference type="InterPro" id="IPR011701">
    <property type="entry name" value="MFS"/>
</dbReference>
<sequence>MPPAIYALALGIFTQGTSEFMLSGLLPGLADDLGVTISDAGLLISGFAIGMLIGAPLAAAATLRLPHRTTLIAFQAVFIAGHVAGALAPDYGTLFVTRIVSAVVYAGYWGMAVVAALALVPPEIRGRAVALVSSGLSLATVIGVPAGTYLGQQASWRAAFWAVAACTVLSLIAVALAVPRGGGARGAADGAAKSATPGLRAELRALRRPRYWLALSITALTFGTVIASFSYLAPILTENTGLPEAWVPAVLALFGLGALIGLHLGGRSADRRPFPTLYLGLGAVVTVSAALALLARHPAAVIVLVFLLGLSGFLTQPTIASRVFVLAPGAPTLAGAFNTSAFNTGITVAPALGGAAIAAGWGNTSAAWVGAALGLTALAATGAAQAADRRAAVRKAGQGEAVPAGRRPEPREDRRCAMSGPPAN</sequence>